<dbReference type="Gene3D" id="3.30.70.60">
    <property type="match status" value="1"/>
</dbReference>
<accession>A0ABW3KZD4</accession>
<proteinExistence type="predicted"/>
<organism evidence="3 4">
    <name type="scientific">Thalassobacillus hwangdonensis</name>
    <dbReference type="NCBI Taxonomy" id="546108"/>
    <lineage>
        <taxon>Bacteria</taxon>
        <taxon>Bacillati</taxon>
        <taxon>Bacillota</taxon>
        <taxon>Bacilli</taxon>
        <taxon>Bacillales</taxon>
        <taxon>Bacillaceae</taxon>
        <taxon>Thalassobacillus</taxon>
    </lineage>
</organism>
<reference evidence="4" key="1">
    <citation type="journal article" date="2019" name="Int. J. Syst. Evol. Microbiol.">
        <title>The Global Catalogue of Microorganisms (GCM) 10K type strain sequencing project: providing services to taxonomists for standard genome sequencing and annotation.</title>
        <authorList>
            <consortium name="The Broad Institute Genomics Platform"/>
            <consortium name="The Broad Institute Genome Sequencing Center for Infectious Disease"/>
            <person name="Wu L."/>
            <person name="Ma J."/>
        </authorList>
    </citation>
    <scope>NUCLEOTIDE SEQUENCE [LARGE SCALE GENOMIC DNA]</scope>
    <source>
        <strain evidence="4">CCUG 56607</strain>
    </source>
</reference>
<gene>
    <name evidence="3" type="ORF">ACFQ2J_06835</name>
</gene>
<evidence type="ECO:0000313" key="4">
    <source>
        <dbReference type="Proteomes" id="UP001596990"/>
    </source>
</evidence>
<dbReference type="EMBL" id="JBHTKL010000001">
    <property type="protein sequence ID" value="MFD1018911.1"/>
    <property type="molecule type" value="Genomic_DNA"/>
</dbReference>
<keyword evidence="2" id="KW-1133">Transmembrane helix</keyword>
<sequence length="255" mass="28783">MKLQWNKNTALITALLIVVLIAGIYFGHLLVISPLEEKVVHTEAALETELKILDAMEKNTEVAVVEEVHSSRVFQQKLPVIPMLDQLFIGFDRAENSSDSFIEDIGIEYGAGTVVFAGTEADEVDEVETENPDQNDTEAMVTTEPPPEQTFAIDGLRNVTFTMNMISKDFEGMRNFLTQLQSLPRIIQIEAITFEEPADDELNYSLTLSSYYMEGLDILKNEAPHYYYGMPSDKSDPFSYETLILPENEEGEIRQ</sequence>
<name>A0ABW3KZD4_9BACI</name>
<feature type="region of interest" description="Disordered" evidence="1">
    <location>
        <begin position="123"/>
        <end position="146"/>
    </location>
</feature>
<keyword evidence="2" id="KW-0812">Transmembrane</keyword>
<feature type="transmembrane region" description="Helical" evidence="2">
    <location>
        <begin position="12"/>
        <end position="32"/>
    </location>
</feature>
<keyword evidence="4" id="KW-1185">Reference proteome</keyword>
<protein>
    <recommendedName>
        <fullName evidence="5">Pilus assembly protein PilO</fullName>
    </recommendedName>
</protein>
<evidence type="ECO:0008006" key="5">
    <source>
        <dbReference type="Google" id="ProtNLM"/>
    </source>
</evidence>
<evidence type="ECO:0000256" key="2">
    <source>
        <dbReference type="SAM" id="Phobius"/>
    </source>
</evidence>
<keyword evidence="2" id="KW-0472">Membrane</keyword>
<dbReference type="InterPro" id="IPR014717">
    <property type="entry name" value="Transl_elong_EF1B/ribsomal_bS6"/>
</dbReference>
<feature type="compositionally biased region" description="Acidic residues" evidence="1">
    <location>
        <begin position="123"/>
        <end position="136"/>
    </location>
</feature>
<evidence type="ECO:0000313" key="3">
    <source>
        <dbReference type="EMBL" id="MFD1018911.1"/>
    </source>
</evidence>
<comment type="caution">
    <text evidence="3">The sequence shown here is derived from an EMBL/GenBank/DDBJ whole genome shotgun (WGS) entry which is preliminary data.</text>
</comment>
<dbReference type="Proteomes" id="UP001596990">
    <property type="component" value="Unassembled WGS sequence"/>
</dbReference>
<dbReference type="RefSeq" id="WP_386057771.1">
    <property type="nucleotide sequence ID" value="NZ_JBHTKL010000001.1"/>
</dbReference>
<evidence type="ECO:0000256" key="1">
    <source>
        <dbReference type="SAM" id="MobiDB-lite"/>
    </source>
</evidence>